<gene>
    <name evidence="6" type="primary">nadX</name>
    <name evidence="10" type="ORF">HNP73_001843</name>
</gene>
<dbReference type="SUPFAM" id="SSF55347">
    <property type="entry name" value="Glyceraldehyde-3-phosphate dehydrogenase-like, C-terminal domain"/>
    <property type="match status" value="1"/>
</dbReference>
<evidence type="ECO:0000256" key="5">
    <source>
        <dbReference type="ARBA" id="ARBA00023027"/>
    </source>
</evidence>
<accession>A0A840SJ44</accession>
<dbReference type="InterPro" id="IPR020626">
    <property type="entry name" value="Asp_DH_prok"/>
</dbReference>
<comment type="caution">
    <text evidence="10">The sequence shown here is derived from an EMBL/GenBank/DDBJ whole genome shotgun (WGS) entry which is preliminary data.</text>
</comment>
<dbReference type="UniPathway" id="UPA00253">
    <property type="reaction ID" value="UER00456"/>
</dbReference>
<dbReference type="SUPFAM" id="SSF51735">
    <property type="entry name" value="NAD(P)-binding Rossmann-fold domains"/>
    <property type="match status" value="1"/>
</dbReference>
<evidence type="ECO:0000256" key="7">
    <source>
        <dbReference type="SAM" id="SignalP"/>
    </source>
</evidence>
<dbReference type="GO" id="GO:0050661">
    <property type="term" value="F:NADP binding"/>
    <property type="evidence" value="ECO:0007669"/>
    <property type="project" value="UniProtKB-UniRule"/>
</dbReference>
<keyword evidence="5 6" id="KW-0520">NAD</keyword>
<dbReference type="InterPro" id="IPR005106">
    <property type="entry name" value="Asp/hSer_DH_NAD-bd"/>
</dbReference>
<comment type="function">
    <text evidence="6">Specifically catalyzes the NAD or NADP-dependent dehydrogenation of L-aspartate to iminoaspartate.</text>
</comment>
<comment type="miscellaneous">
    <text evidence="6">The iminoaspartate product is unstable in aqueous solution and can decompose to oxaloacetate and ammonia.</text>
</comment>
<comment type="pathway">
    <text evidence="6">Cofactor biosynthesis; NAD(+) biosynthesis; iminoaspartate from L-aspartate (dehydrogenase route): step 1/1.</text>
</comment>
<dbReference type="Pfam" id="PF03447">
    <property type="entry name" value="NAD_binding_3"/>
    <property type="match status" value="1"/>
</dbReference>
<dbReference type="PIRSF" id="PIRSF005227">
    <property type="entry name" value="Asp_dh_NAD_syn"/>
    <property type="match status" value="1"/>
</dbReference>
<dbReference type="GO" id="GO:0016639">
    <property type="term" value="F:oxidoreductase activity, acting on the CH-NH2 group of donors, NAD or NADP as acceptor"/>
    <property type="evidence" value="ECO:0007669"/>
    <property type="project" value="UniProtKB-UniRule"/>
</dbReference>
<evidence type="ECO:0000256" key="1">
    <source>
        <dbReference type="ARBA" id="ARBA00008331"/>
    </source>
</evidence>
<keyword evidence="11" id="KW-1185">Reference proteome</keyword>
<keyword evidence="3 6" id="KW-0521">NADP</keyword>
<dbReference type="Gene3D" id="3.30.360.10">
    <property type="entry name" value="Dihydrodipicolinate Reductase, domain 2"/>
    <property type="match status" value="1"/>
</dbReference>
<feature type="signal peptide" evidence="7">
    <location>
        <begin position="1"/>
        <end position="21"/>
    </location>
</feature>
<dbReference type="PANTHER" id="PTHR31873">
    <property type="entry name" value="L-ASPARTATE DEHYDROGENASE-RELATED"/>
    <property type="match status" value="1"/>
</dbReference>
<dbReference type="RefSeq" id="WP_184148356.1">
    <property type="nucleotide sequence ID" value="NZ_JACHFM010000002.1"/>
</dbReference>
<dbReference type="Proteomes" id="UP000549457">
    <property type="component" value="Unassembled WGS sequence"/>
</dbReference>
<feature type="binding site" evidence="6">
    <location>
        <position position="124"/>
    </location>
    <ligand>
        <name>NAD(+)</name>
        <dbReference type="ChEBI" id="CHEBI:57540"/>
    </ligand>
</feature>
<dbReference type="GO" id="GO:0051287">
    <property type="term" value="F:NAD binding"/>
    <property type="evidence" value="ECO:0007669"/>
    <property type="project" value="UniProtKB-UniRule"/>
</dbReference>
<dbReference type="InterPro" id="IPR011182">
    <property type="entry name" value="L-Asp_DH"/>
</dbReference>
<evidence type="ECO:0000256" key="6">
    <source>
        <dbReference type="HAMAP-Rule" id="MF_01265"/>
    </source>
</evidence>
<dbReference type="InterPro" id="IPR036291">
    <property type="entry name" value="NAD(P)-bd_dom_sf"/>
</dbReference>
<comment type="catalytic activity">
    <reaction evidence="6">
        <text>L-aspartate + NAD(+) + H2O = oxaloacetate + NH4(+) + NADH + H(+)</text>
        <dbReference type="Rhea" id="RHEA:11788"/>
        <dbReference type="ChEBI" id="CHEBI:15377"/>
        <dbReference type="ChEBI" id="CHEBI:15378"/>
        <dbReference type="ChEBI" id="CHEBI:16452"/>
        <dbReference type="ChEBI" id="CHEBI:28938"/>
        <dbReference type="ChEBI" id="CHEBI:29991"/>
        <dbReference type="ChEBI" id="CHEBI:57540"/>
        <dbReference type="ChEBI" id="CHEBI:57945"/>
        <dbReference type="EC" id="1.4.1.21"/>
    </reaction>
</comment>
<dbReference type="Gene3D" id="3.40.50.720">
    <property type="entry name" value="NAD(P)-binding Rossmann-like Domain"/>
    <property type="match status" value="1"/>
</dbReference>
<comment type="similarity">
    <text evidence="1 6">Belongs to the L-aspartate dehydrogenase family.</text>
</comment>
<feature type="domain" description="Aspartate/homoserine dehydrogenase NAD-binding" evidence="9">
    <location>
        <begin position="12"/>
        <end position="117"/>
    </location>
</feature>
<feature type="binding site" evidence="6">
    <location>
        <position position="190"/>
    </location>
    <ligand>
        <name>NAD(+)</name>
        <dbReference type="ChEBI" id="CHEBI:57540"/>
    </ligand>
</feature>
<evidence type="ECO:0000259" key="9">
    <source>
        <dbReference type="Pfam" id="PF03447"/>
    </source>
</evidence>
<dbReference type="GO" id="GO:0009435">
    <property type="term" value="P:NAD+ biosynthetic process"/>
    <property type="evidence" value="ECO:0007669"/>
    <property type="project" value="UniProtKB-UniRule"/>
</dbReference>
<dbReference type="PANTHER" id="PTHR31873:SF6">
    <property type="entry name" value="ASPARTATE DEHYDROGENASE DOMAIN-CONTAINING PROTEIN"/>
    <property type="match status" value="1"/>
</dbReference>
<dbReference type="Pfam" id="PF01958">
    <property type="entry name" value="Asp_DH_C"/>
    <property type="match status" value="1"/>
</dbReference>
<evidence type="ECO:0000313" key="10">
    <source>
        <dbReference type="EMBL" id="MBB5221907.1"/>
    </source>
</evidence>
<protein>
    <recommendedName>
        <fullName evidence="6">L-aspartate dehydrogenase</fullName>
        <ecNumber evidence="6">1.4.1.21</ecNumber>
    </recommendedName>
</protein>
<keyword evidence="7" id="KW-0732">Signal</keyword>
<feature type="domain" description="Aspartate dehydrogenase" evidence="8">
    <location>
        <begin position="168"/>
        <end position="254"/>
    </location>
</feature>
<evidence type="ECO:0000256" key="2">
    <source>
        <dbReference type="ARBA" id="ARBA00022642"/>
    </source>
</evidence>
<dbReference type="HAMAP" id="MF_01265">
    <property type="entry name" value="NadX"/>
    <property type="match status" value="1"/>
</dbReference>
<evidence type="ECO:0000259" key="8">
    <source>
        <dbReference type="Pfam" id="PF01958"/>
    </source>
</evidence>
<evidence type="ECO:0000256" key="3">
    <source>
        <dbReference type="ARBA" id="ARBA00022857"/>
    </source>
</evidence>
<dbReference type="EMBL" id="JACHFM010000002">
    <property type="protein sequence ID" value="MBB5221907.1"/>
    <property type="molecule type" value="Genomic_DNA"/>
</dbReference>
<dbReference type="GO" id="GO:0033735">
    <property type="term" value="F:aspartate dehydrogenase [NAD(P)+] activity"/>
    <property type="evidence" value="ECO:0007669"/>
    <property type="project" value="UniProtKB-EC"/>
</dbReference>
<reference evidence="10 11" key="1">
    <citation type="submission" date="2020-08" db="EMBL/GenBank/DDBJ databases">
        <title>Genomic Encyclopedia of Type Strains, Phase IV (KMG-IV): sequencing the most valuable type-strain genomes for metagenomic binning, comparative biology and taxonomic classification.</title>
        <authorList>
            <person name="Goeker M."/>
        </authorList>
    </citation>
    <scope>NUCLEOTIDE SEQUENCE [LARGE SCALE GENOMIC DNA]</scope>
    <source>
        <strain evidence="10 11">DSM 101730</strain>
    </source>
</reference>
<organism evidence="10 11">
    <name type="scientific">Amaricoccus macauensis</name>
    <dbReference type="NCBI Taxonomy" id="57001"/>
    <lineage>
        <taxon>Bacteria</taxon>
        <taxon>Pseudomonadati</taxon>
        <taxon>Pseudomonadota</taxon>
        <taxon>Alphaproteobacteria</taxon>
        <taxon>Rhodobacterales</taxon>
        <taxon>Paracoccaceae</taxon>
        <taxon>Amaricoccus</taxon>
    </lineage>
</organism>
<evidence type="ECO:0000256" key="4">
    <source>
        <dbReference type="ARBA" id="ARBA00023002"/>
    </source>
</evidence>
<dbReference type="NCBIfam" id="NF009828">
    <property type="entry name" value="PRK13303.1-3"/>
    <property type="match status" value="1"/>
</dbReference>
<keyword evidence="4 6" id="KW-0560">Oxidoreductase</keyword>
<dbReference type="NCBIfam" id="NF009827">
    <property type="entry name" value="PRK13303.1-2"/>
    <property type="match status" value="1"/>
</dbReference>
<dbReference type="AlphaFoldDB" id="A0A840SJ44"/>
<name>A0A840SJ44_9RHOB</name>
<sequence length="267" mass="27542">MTSASPVIVSLGFGAMAQSLAASLAAGRSGLRLAGFLLPAERRRETPEGMTRWTTVDTLIEARPDLVVECATHAAVRETVPPLLAAGIDVVIVSIGALGDPATIAKLEEAARRGGAKATAVSGAIAGLDVLRAGALAGLESVTYVGRKPPAAWAGTPAETILDLAGLAEATTFYEGNAVDAARDYPKNTNVTAAVALAGVGFEKTRVRLVADPGAVGNTHELEARGAFGDFRIVLNNKPLPENPKTSWLAALSVEQAVLRHFSSLEV</sequence>
<dbReference type="InterPro" id="IPR002811">
    <property type="entry name" value="Asp_DH"/>
</dbReference>
<dbReference type="EC" id="1.4.1.21" evidence="6"/>
<comment type="catalytic activity">
    <reaction evidence="6">
        <text>L-aspartate + NADP(+) + H2O = oxaloacetate + NH4(+) + NADPH + H(+)</text>
        <dbReference type="Rhea" id="RHEA:11784"/>
        <dbReference type="ChEBI" id="CHEBI:15377"/>
        <dbReference type="ChEBI" id="CHEBI:15378"/>
        <dbReference type="ChEBI" id="CHEBI:16452"/>
        <dbReference type="ChEBI" id="CHEBI:28938"/>
        <dbReference type="ChEBI" id="CHEBI:29991"/>
        <dbReference type="ChEBI" id="CHEBI:57783"/>
        <dbReference type="ChEBI" id="CHEBI:58349"/>
        <dbReference type="EC" id="1.4.1.21"/>
    </reaction>
</comment>
<feature type="active site" evidence="6">
    <location>
        <position position="220"/>
    </location>
</feature>
<feature type="chain" id="PRO_5032999742" description="L-aspartate dehydrogenase" evidence="7">
    <location>
        <begin position="22"/>
        <end position="267"/>
    </location>
</feature>
<keyword evidence="2 6" id="KW-0662">Pyridine nucleotide biosynthesis</keyword>
<proteinExistence type="inferred from homology"/>
<evidence type="ECO:0000313" key="11">
    <source>
        <dbReference type="Proteomes" id="UP000549457"/>
    </source>
</evidence>